<protein>
    <submittedName>
        <fullName evidence="1">Uncharacterized protein</fullName>
    </submittedName>
</protein>
<gene>
    <name evidence="1" type="ORF">ENQ77_10100</name>
</gene>
<dbReference type="EMBL" id="DSOL01000287">
    <property type="protein sequence ID" value="HEN28975.1"/>
    <property type="molecule type" value="Genomic_DNA"/>
</dbReference>
<organism evidence="1">
    <name type="scientific">candidate division WOR-3 bacterium</name>
    <dbReference type="NCBI Taxonomy" id="2052148"/>
    <lineage>
        <taxon>Bacteria</taxon>
        <taxon>Bacteria division WOR-3</taxon>
    </lineage>
</organism>
<accession>A0A7C2P8N7</accession>
<reference evidence="1" key="1">
    <citation type="journal article" date="2020" name="mSystems">
        <title>Genome- and Community-Level Interaction Insights into Carbon Utilization and Element Cycling Functions of Hydrothermarchaeota in Hydrothermal Sediment.</title>
        <authorList>
            <person name="Zhou Z."/>
            <person name="Liu Y."/>
            <person name="Xu W."/>
            <person name="Pan J."/>
            <person name="Luo Z.H."/>
            <person name="Li M."/>
        </authorList>
    </citation>
    <scope>NUCLEOTIDE SEQUENCE [LARGE SCALE GENOMIC DNA]</scope>
    <source>
        <strain evidence="1">SpSt-34</strain>
    </source>
</reference>
<dbReference type="AlphaFoldDB" id="A0A7C2P8N7"/>
<sequence>MMTEQEKKEKKQKKKKEGIKVAAKYDFIPELIGRPVAIEVDGKNEPIAGMIVDNSTFWIKIQDANGKIVYINKAYMRSIIPLK</sequence>
<evidence type="ECO:0000313" key="1">
    <source>
        <dbReference type="EMBL" id="HEN28975.1"/>
    </source>
</evidence>
<name>A0A7C2P8N7_UNCW3</name>
<proteinExistence type="predicted"/>
<comment type="caution">
    <text evidence="1">The sequence shown here is derived from an EMBL/GenBank/DDBJ whole genome shotgun (WGS) entry which is preliminary data.</text>
</comment>